<feature type="chain" id="PRO_5014566444" evidence="1">
    <location>
        <begin position="31"/>
        <end position="162"/>
    </location>
</feature>
<evidence type="ECO:0000313" key="3">
    <source>
        <dbReference type="EnsemblMetazoa" id="CPIJ001685-PA"/>
    </source>
</evidence>
<reference evidence="3" key="2">
    <citation type="submission" date="2020-05" db="UniProtKB">
        <authorList>
            <consortium name="EnsemblMetazoa"/>
        </authorList>
    </citation>
    <scope>IDENTIFICATION</scope>
    <source>
        <strain evidence="3">JHB</strain>
    </source>
</reference>
<gene>
    <name evidence="3" type="primary">6032658</name>
    <name evidence="2" type="ORF">CpipJ_CPIJ001685</name>
</gene>
<proteinExistence type="predicted"/>
<dbReference type="OrthoDB" id="1681765at2759"/>
<dbReference type="HOGENOM" id="CLU_1637085_0_0_1"/>
<dbReference type="Proteomes" id="UP000002320">
    <property type="component" value="Unassembled WGS sequence"/>
</dbReference>
<protein>
    <submittedName>
        <fullName evidence="2 3">Uncharacterized protein</fullName>
    </submittedName>
</protein>
<dbReference type="EnsemblMetazoa" id="CPIJ001685-RA">
    <property type="protein sequence ID" value="CPIJ001685-PA"/>
    <property type="gene ID" value="CPIJ001685"/>
</dbReference>
<dbReference type="VEuPathDB" id="VectorBase:CQUJHB001966"/>
<name>B0W3E1_CULQU</name>
<evidence type="ECO:0000313" key="4">
    <source>
        <dbReference type="Proteomes" id="UP000002320"/>
    </source>
</evidence>
<organism>
    <name type="scientific">Culex quinquefasciatus</name>
    <name type="common">Southern house mosquito</name>
    <name type="synonym">Culex pungens</name>
    <dbReference type="NCBI Taxonomy" id="7176"/>
    <lineage>
        <taxon>Eukaryota</taxon>
        <taxon>Metazoa</taxon>
        <taxon>Ecdysozoa</taxon>
        <taxon>Arthropoda</taxon>
        <taxon>Hexapoda</taxon>
        <taxon>Insecta</taxon>
        <taxon>Pterygota</taxon>
        <taxon>Neoptera</taxon>
        <taxon>Endopterygota</taxon>
        <taxon>Diptera</taxon>
        <taxon>Nematocera</taxon>
        <taxon>Culicoidea</taxon>
        <taxon>Culicidae</taxon>
        <taxon>Culicinae</taxon>
        <taxon>Culicini</taxon>
        <taxon>Culex</taxon>
        <taxon>Culex</taxon>
    </lineage>
</organism>
<dbReference type="KEGG" id="cqu:CpipJ_CPIJ001685"/>
<keyword evidence="4" id="KW-1185">Reference proteome</keyword>
<evidence type="ECO:0000313" key="2">
    <source>
        <dbReference type="EMBL" id="EDS31284.1"/>
    </source>
</evidence>
<reference evidence="2" key="1">
    <citation type="submission" date="2007-03" db="EMBL/GenBank/DDBJ databases">
        <title>Annotation of Culex pipiens quinquefasciatus.</title>
        <authorList>
            <consortium name="The Broad Institute Genome Sequencing Platform"/>
            <person name="Atkinson P.W."/>
            <person name="Hemingway J."/>
            <person name="Christensen B.M."/>
            <person name="Higgs S."/>
            <person name="Kodira C."/>
            <person name="Hannick L."/>
            <person name="Megy K."/>
            <person name="O'Leary S."/>
            <person name="Pearson M."/>
            <person name="Haas B.J."/>
            <person name="Mauceli E."/>
            <person name="Wortman J.R."/>
            <person name="Lee N.H."/>
            <person name="Guigo R."/>
            <person name="Stanke M."/>
            <person name="Alvarado L."/>
            <person name="Amedeo P."/>
            <person name="Antoine C.H."/>
            <person name="Arensburger P."/>
            <person name="Bidwell S.L."/>
            <person name="Crawford M."/>
            <person name="Camaro F."/>
            <person name="Devon K."/>
            <person name="Engels R."/>
            <person name="Hammond M."/>
            <person name="Howarth C."/>
            <person name="Koehrsen M."/>
            <person name="Lawson D."/>
            <person name="Montgomery P."/>
            <person name="Nene V."/>
            <person name="Nusbaum C."/>
            <person name="Puiu D."/>
            <person name="Romero-Severson J."/>
            <person name="Severson D.W."/>
            <person name="Shumway M."/>
            <person name="Sisk P."/>
            <person name="Stolte C."/>
            <person name="Zeng Q."/>
            <person name="Eisenstadt E."/>
            <person name="Fraser-Liggett C."/>
            <person name="Strausberg R."/>
            <person name="Galagan J."/>
            <person name="Birren B."/>
            <person name="Collins F.H."/>
        </authorList>
    </citation>
    <scope>NUCLEOTIDE SEQUENCE [LARGE SCALE GENOMIC DNA]</scope>
    <source>
        <strain evidence="2">JHB</strain>
    </source>
</reference>
<feature type="signal peptide" evidence="1">
    <location>
        <begin position="1"/>
        <end position="30"/>
    </location>
</feature>
<keyword evidence="1" id="KW-0732">Signal</keyword>
<sequence length="162" mass="18264">MWTDGIILLGTLICAILLLLLGAVVEQVNGEGGLNKWDNSEIWKDLPKLPPKWGEQYDLKLERDCGVQDEFVPIITMPKEMVGDLFAKQQPLEEQSKGLLGKGRTWLKNFVSTTMSGIKEKLEEATEKQVLRVLKTLHSEQLLEQVPPPHPVLCPTRRGQPK</sequence>
<evidence type="ECO:0000256" key="1">
    <source>
        <dbReference type="SAM" id="SignalP"/>
    </source>
</evidence>
<dbReference type="InParanoid" id="B0W3E1"/>
<accession>B0W3E1</accession>
<dbReference type="VEuPathDB" id="VectorBase:CPIJ001685"/>
<dbReference type="EMBL" id="DS231831">
    <property type="protein sequence ID" value="EDS31284.1"/>
    <property type="molecule type" value="Genomic_DNA"/>
</dbReference>
<dbReference type="AlphaFoldDB" id="B0W3E1"/>